<protein>
    <submittedName>
        <fullName evidence="11">Uncharacterized protein</fullName>
    </submittedName>
</protein>
<dbReference type="AlphaFoldDB" id="A0A7J9G1W7"/>
<keyword evidence="12" id="KW-1185">Reference proteome</keyword>
<dbReference type="PANTHER" id="PTHR22924">
    <property type="entry name" value="LEGHEMOGLOBIN-RELATED"/>
    <property type="match status" value="1"/>
</dbReference>
<dbReference type="InterPro" id="IPR001032">
    <property type="entry name" value="Leghaemoglobin-like"/>
</dbReference>
<keyword evidence="4" id="KW-0963">Cytoplasm</keyword>
<evidence type="ECO:0000256" key="3">
    <source>
        <dbReference type="ARBA" id="ARBA00004496"/>
    </source>
</evidence>
<evidence type="ECO:0000256" key="9">
    <source>
        <dbReference type="ARBA" id="ARBA00023242"/>
    </source>
</evidence>
<dbReference type="OrthoDB" id="10356958at2759"/>
<name>A0A7J9G1W7_9ROSI</name>
<gene>
    <name evidence="11" type="ORF">Gohar_016168</name>
</gene>
<dbReference type="InterPro" id="IPR019824">
    <property type="entry name" value="Leghaemoglobin_Fe_BS"/>
</dbReference>
<keyword evidence="7" id="KW-0560">Oxidoreductase</keyword>
<organism evidence="11 12">
    <name type="scientific">Gossypium harknessii</name>
    <dbReference type="NCBI Taxonomy" id="34285"/>
    <lineage>
        <taxon>Eukaryota</taxon>
        <taxon>Viridiplantae</taxon>
        <taxon>Streptophyta</taxon>
        <taxon>Embryophyta</taxon>
        <taxon>Tracheophyta</taxon>
        <taxon>Spermatophyta</taxon>
        <taxon>Magnoliopsida</taxon>
        <taxon>eudicotyledons</taxon>
        <taxon>Gunneridae</taxon>
        <taxon>Pentapetalae</taxon>
        <taxon>rosids</taxon>
        <taxon>malvids</taxon>
        <taxon>Malvales</taxon>
        <taxon>Malvaceae</taxon>
        <taxon>Malvoideae</taxon>
        <taxon>Gossypium</taxon>
    </lineage>
</organism>
<dbReference type="GO" id="GO:0005634">
    <property type="term" value="C:nucleus"/>
    <property type="evidence" value="ECO:0007669"/>
    <property type="project" value="UniProtKB-SubCell"/>
</dbReference>
<evidence type="ECO:0000256" key="6">
    <source>
        <dbReference type="ARBA" id="ARBA00022723"/>
    </source>
</evidence>
<keyword evidence="5" id="KW-0349">Heme</keyword>
<dbReference type="GO" id="GO:0019825">
    <property type="term" value="F:oxygen binding"/>
    <property type="evidence" value="ECO:0007669"/>
    <property type="project" value="InterPro"/>
</dbReference>
<sequence>MKNKKLWSSWNSMKKNAGELGLKFFLRKRDSDIPLEQNPKLKPHAMTVFLTVYFVPKLYSEFRGMMCRPVNQSISYSTSKNRKSYSERIQYERFRAAHFKCGAVNEHFEERL</sequence>
<evidence type="ECO:0000313" key="11">
    <source>
        <dbReference type="EMBL" id="MBA0791597.1"/>
    </source>
</evidence>
<evidence type="ECO:0000256" key="7">
    <source>
        <dbReference type="ARBA" id="ARBA00023002"/>
    </source>
</evidence>
<proteinExistence type="predicted"/>
<dbReference type="GO" id="GO:0005737">
    <property type="term" value="C:cytoplasm"/>
    <property type="evidence" value="ECO:0007669"/>
    <property type="project" value="UniProtKB-SubCell"/>
</dbReference>
<keyword evidence="9" id="KW-0539">Nucleus</keyword>
<dbReference type="GO" id="GO:0016491">
    <property type="term" value="F:oxidoreductase activity"/>
    <property type="evidence" value="ECO:0007669"/>
    <property type="project" value="UniProtKB-KW"/>
</dbReference>
<evidence type="ECO:0000256" key="4">
    <source>
        <dbReference type="ARBA" id="ARBA00022490"/>
    </source>
</evidence>
<dbReference type="SUPFAM" id="SSF46458">
    <property type="entry name" value="Globin-like"/>
    <property type="match status" value="1"/>
</dbReference>
<evidence type="ECO:0000256" key="2">
    <source>
        <dbReference type="ARBA" id="ARBA00004123"/>
    </source>
</evidence>
<dbReference type="PANTHER" id="PTHR22924:SF98">
    <property type="entry name" value="NON-SYMBIOTIC HEMOGLOBIN 3"/>
    <property type="match status" value="1"/>
</dbReference>
<reference evidence="11 12" key="1">
    <citation type="journal article" date="2019" name="Genome Biol. Evol.">
        <title>Insights into the evolution of the New World diploid cottons (Gossypium, subgenus Houzingenia) based on genome sequencing.</title>
        <authorList>
            <person name="Grover C.E."/>
            <person name="Arick M.A. 2nd"/>
            <person name="Thrash A."/>
            <person name="Conover J.L."/>
            <person name="Sanders W.S."/>
            <person name="Peterson D.G."/>
            <person name="Frelichowski J.E."/>
            <person name="Scheffler J.A."/>
            <person name="Scheffler B.E."/>
            <person name="Wendel J.F."/>
        </authorList>
    </citation>
    <scope>NUCLEOTIDE SEQUENCE [LARGE SCALE GENOMIC DNA]</scope>
    <source>
        <strain evidence="11">0</strain>
        <tissue evidence="11">Leaf</tissue>
    </source>
</reference>
<accession>A0A7J9G1W7</accession>
<dbReference type="GO" id="GO:0046872">
    <property type="term" value="F:metal ion binding"/>
    <property type="evidence" value="ECO:0007669"/>
    <property type="project" value="UniProtKB-KW"/>
</dbReference>
<dbReference type="GO" id="GO:0020037">
    <property type="term" value="F:heme binding"/>
    <property type="evidence" value="ECO:0007669"/>
    <property type="project" value="InterPro"/>
</dbReference>
<evidence type="ECO:0000256" key="10">
    <source>
        <dbReference type="ARBA" id="ARBA00048118"/>
    </source>
</evidence>
<comment type="cofactor">
    <cofactor evidence="1">
        <name>heme b</name>
        <dbReference type="ChEBI" id="CHEBI:60344"/>
    </cofactor>
</comment>
<comment type="caution">
    <text evidence="11">The sequence shown here is derived from an EMBL/GenBank/DDBJ whole genome shotgun (WGS) entry which is preliminary data.</text>
</comment>
<dbReference type="InterPro" id="IPR009050">
    <property type="entry name" value="Globin-like_sf"/>
</dbReference>
<evidence type="ECO:0000256" key="8">
    <source>
        <dbReference type="ARBA" id="ARBA00023004"/>
    </source>
</evidence>
<keyword evidence="8" id="KW-0408">Iron</keyword>
<keyword evidence="6" id="KW-0479">Metal-binding</keyword>
<evidence type="ECO:0000313" key="12">
    <source>
        <dbReference type="Proteomes" id="UP000593560"/>
    </source>
</evidence>
<comment type="catalytic activity">
    <reaction evidence="10">
        <text>Fe(III)-heme b-[protein] + nitric oxide + H2O = Fe(II)-heme b-[protein] + nitrite + 2 H(+)</text>
        <dbReference type="Rhea" id="RHEA:77711"/>
        <dbReference type="Rhea" id="RHEA-COMP:18975"/>
        <dbReference type="Rhea" id="RHEA-COMP:18976"/>
        <dbReference type="ChEBI" id="CHEBI:15377"/>
        <dbReference type="ChEBI" id="CHEBI:15378"/>
        <dbReference type="ChEBI" id="CHEBI:16301"/>
        <dbReference type="ChEBI" id="CHEBI:16480"/>
        <dbReference type="ChEBI" id="CHEBI:55376"/>
        <dbReference type="ChEBI" id="CHEBI:60344"/>
    </reaction>
    <physiologicalReaction direction="right-to-left" evidence="10">
        <dbReference type="Rhea" id="RHEA:77713"/>
    </physiologicalReaction>
</comment>
<dbReference type="Proteomes" id="UP000593560">
    <property type="component" value="Unassembled WGS sequence"/>
</dbReference>
<dbReference type="EMBL" id="JABFAD010000002">
    <property type="protein sequence ID" value="MBA0791597.1"/>
    <property type="molecule type" value="Genomic_DNA"/>
</dbReference>
<evidence type="ECO:0000256" key="5">
    <source>
        <dbReference type="ARBA" id="ARBA00022617"/>
    </source>
</evidence>
<evidence type="ECO:0000256" key="1">
    <source>
        <dbReference type="ARBA" id="ARBA00001970"/>
    </source>
</evidence>
<dbReference type="PROSITE" id="PS00208">
    <property type="entry name" value="PLANT_GLOBIN"/>
    <property type="match status" value="1"/>
</dbReference>
<comment type="subcellular location">
    <subcellularLocation>
        <location evidence="3">Cytoplasm</location>
    </subcellularLocation>
    <subcellularLocation>
        <location evidence="2">Nucleus</location>
    </subcellularLocation>
</comment>